<sequence length="364" mass="39112">MLKLLSLLLALPLIPTTLAKDSACTLRNGDGYFDLNPLSASKDYSIPSDTKDGNPIYLNVCRGVTSETWNLDEPKNVGGFVRKAHGDFSLGQVNTTLYSAPSGSIHMYMLGGSKCTTGAEATTVIDFVCDTSVFGAGSPTLMGKLPPGSEEACSFFVEWKTHFACPTGSRSGPWGFFVGIILLFIIFLMLYITLGTLYNRFVLNLRGFDQLPSFSVEGFRYHAAEALDWFRDLMGGMYEGGQGGRYNVLPRTNPVSHQSSVPGGTTDDFARLGSNSLQRMGTPRGPLNPVSHQSQVAAQAQPQSPTPPRLETPQPSTPAPPAKEEERPFSVGDDDDEEAASAHGLVSAPETTIKPSAPSSEIPH</sequence>
<keyword evidence="8 19" id="KW-0812">Transmembrane</keyword>
<dbReference type="InterPro" id="IPR018939">
    <property type="entry name" value="Autophagy-rel_prot_27"/>
</dbReference>
<evidence type="ECO:0000256" key="18">
    <source>
        <dbReference type="SAM" id="MobiDB-lite"/>
    </source>
</evidence>
<evidence type="ECO:0000313" key="22">
    <source>
        <dbReference type="EMBL" id="KIY73867.1"/>
    </source>
</evidence>
<evidence type="ECO:0000256" key="12">
    <source>
        <dbReference type="ARBA" id="ARBA00023006"/>
    </source>
</evidence>
<evidence type="ECO:0000259" key="21">
    <source>
        <dbReference type="PROSITE" id="PS51914"/>
    </source>
</evidence>
<evidence type="ECO:0000256" key="8">
    <source>
        <dbReference type="ARBA" id="ARBA00022692"/>
    </source>
</evidence>
<dbReference type="PANTHER" id="PTHR15071">
    <property type="entry name" value="MANNOSE-6-PHOSPHATE RECEPTOR FAMILY MEMBER"/>
    <property type="match status" value="1"/>
</dbReference>
<gene>
    <name evidence="22" type="ORF">CYLTODRAFT_364807</name>
</gene>
<keyword evidence="10" id="KW-0653">Protein transport</keyword>
<organism evidence="22 23">
    <name type="scientific">Cylindrobasidium torrendii FP15055 ss-10</name>
    <dbReference type="NCBI Taxonomy" id="1314674"/>
    <lineage>
        <taxon>Eukaryota</taxon>
        <taxon>Fungi</taxon>
        <taxon>Dikarya</taxon>
        <taxon>Basidiomycota</taxon>
        <taxon>Agaricomycotina</taxon>
        <taxon>Agaricomycetes</taxon>
        <taxon>Agaricomycetidae</taxon>
        <taxon>Agaricales</taxon>
        <taxon>Marasmiineae</taxon>
        <taxon>Physalacriaceae</taxon>
        <taxon>Cylindrobasidium</taxon>
    </lineage>
</organism>
<dbReference type="OrthoDB" id="4504960at2759"/>
<dbReference type="Gene3D" id="2.70.130.10">
    <property type="entry name" value="Mannose-6-phosphate receptor binding domain"/>
    <property type="match status" value="1"/>
</dbReference>
<keyword evidence="16" id="KW-1015">Disulfide bond</keyword>
<keyword evidence="17" id="KW-0968">Cytoplasmic vesicle</keyword>
<keyword evidence="22" id="KW-0675">Receptor</keyword>
<feature type="chain" id="PRO_5002317771" description="Autophagy-related protein 27" evidence="20">
    <location>
        <begin position="20"/>
        <end position="364"/>
    </location>
</feature>
<name>A0A0D7BTY0_9AGAR</name>
<evidence type="ECO:0000256" key="10">
    <source>
        <dbReference type="ARBA" id="ARBA00022927"/>
    </source>
</evidence>
<evidence type="ECO:0000256" key="3">
    <source>
        <dbReference type="ARBA" id="ARBA00004472"/>
    </source>
</evidence>
<feature type="compositionally biased region" description="Low complexity" evidence="18">
    <location>
        <begin position="289"/>
        <end position="303"/>
    </location>
</feature>
<keyword evidence="11 19" id="KW-1133">Transmembrane helix</keyword>
<keyword evidence="15 19" id="KW-0472">Membrane</keyword>
<keyword evidence="14" id="KW-0496">Mitochondrion</keyword>
<evidence type="ECO:0000256" key="19">
    <source>
        <dbReference type="SAM" id="Phobius"/>
    </source>
</evidence>
<dbReference type="SUPFAM" id="SSF50911">
    <property type="entry name" value="Mannose 6-phosphate receptor domain"/>
    <property type="match status" value="1"/>
</dbReference>
<dbReference type="GO" id="GO:0015031">
    <property type="term" value="P:protein transport"/>
    <property type="evidence" value="ECO:0007669"/>
    <property type="project" value="UniProtKB-KW"/>
</dbReference>
<dbReference type="GO" id="GO:0031966">
    <property type="term" value="C:mitochondrial membrane"/>
    <property type="evidence" value="ECO:0007669"/>
    <property type="project" value="UniProtKB-SubCell"/>
</dbReference>
<feature type="transmembrane region" description="Helical" evidence="19">
    <location>
        <begin position="174"/>
        <end position="198"/>
    </location>
</feature>
<evidence type="ECO:0000313" key="23">
    <source>
        <dbReference type="Proteomes" id="UP000054007"/>
    </source>
</evidence>
<accession>A0A0D7BTY0</accession>
<evidence type="ECO:0000256" key="13">
    <source>
        <dbReference type="ARBA" id="ARBA00023034"/>
    </source>
</evidence>
<dbReference type="InterPro" id="IPR044865">
    <property type="entry name" value="MRH_dom"/>
</dbReference>
<reference evidence="22 23" key="1">
    <citation type="journal article" date="2015" name="Fungal Genet. Biol.">
        <title>Evolution of novel wood decay mechanisms in Agaricales revealed by the genome sequences of Fistulina hepatica and Cylindrobasidium torrendii.</title>
        <authorList>
            <person name="Floudas D."/>
            <person name="Held B.W."/>
            <person name="Riley R."/>
            <person name="Nagy L.G."/>
            <person name="Koehler G."/>
            <person name="Ransdell A.S."/>
            <person name="Younus H."/>
            <person name="Chow J."/>
            <person name="Chiniquy J."/>
            <person name="Lipzen A."/>
            <person name="Tritt A."/>
            <person name="Sun H."/>
            <person name="Haridas S."/>
            <person name="LaButti K."/>
            <person name="Ohm R.A."/>
            <person name="Kues U."/>
            <person name="Blanchette R.A."/>
            <person name="Grigoriev I.V."/>
            <person name="Minto R.E."/>
            <person name="Hibbett D.S."/>
        </authorList>
    </citation>
    <scope>NUCLEOTIDE SEQUENCE [LARGE SCALE GENOMIC DNA]</scope>
    <source>
        <strain evidence="22 23">FP15055 ss-10</strain>
    </source>
</reference>
<feature type="domain" description="MRH" evidence="21">
    <location>
        <begin position="22"/>
        <end position="167"/>
    </location>
</feature>
<dbReference type="GO" id="GO:0010008">
    <property type="term" value="C:endosome membrane"/>
    <property type="evidence" value="ECO:0007669"/>
    <property type="project" value="UniProtKB-SubCell"/>
</dbReference>
<dbReference type="PROSITE" id="PS51914">
    <property type="entry name" value="MRH"/>
    <property type="match status" value="1"/>
</dbReference>
<dbReference type="InterPro" id="IPR009011">
    <property type="entry name" value="Man6P_isomerase_rcpt-bd_dom_sf"/>
</dbReference>
<evidence type="ECO:0000256" key="14">
    <source>
        <dbReference type="ARBA" id="ARBA00023128"/>
    </source>
</evidence>
<dbReference type="PANTHER" id="PTHR15071:SF0">
    <property type="entry name" value="MANNOSE 6-PHOSPHATE RECEPTOR-LIKE PROTEIN 1"/>
    <property type="match status" value="1"/>
</dbReference>
<dbReference type="GO" id="GO:0006914">
    <property type="term" value="P:autophagy"/>
    <property type="evidence" value="ECO:0007669"/>
    <property type="project" value="UniProtKB-KW"/>
</dbReference>
<evidence type="ECO:0000256" key="4">
    <source>
        <dbReference type="ARBA" id="ARBA00004614"/>
    </source>
</evidence>
<feature type="compositionally biased region" description="Polar residues" evidence="18">
    <location>
        <begin position="349"/>
        <end position="364"/>
    </location>
</feature>
<evidence type="ECO:0000256" key="16">
    <source>
        <dbReference type="ARBA" id="ARBA00023157"/>
    </source>
</evidence>
<dbReference type="GO" id="GO:0000139">
    <property type="term" value="C:Golgi membrane"/>
    <property type="evidence" value="ECO:0007669"/>
    <property type="project" value="UniProtKB-SubCell"/>
</dbReference>
<evidence type="ECO:0000256" key="5">
    <source>
        <dbReference type="ARBA" id="ARBA00005363"/>
    </source>
</evidence>
<evidence type="ECO:0000256" key="9">
    <source>
        <dbReference type="ARBA" id="ARBA00022729"/>
    </source>
</evidence>
<dbReference type="Pfam" id="PF09451">
    <property type="entry name" value="ATG27"/>
    <property type="match status" value="1"/>
</dbReference>
<dbReference type="EMBL" id="KN880433">
    <property type="protein sequence ID" value="KIY73867.1"/>
    <property type="molecule type" value="Genomic_DNA"/>
</dbReference>
<comment type="subcellular location">
    <subcellularLocation>
        <location evidence="2">Cytoplasmic vesicle membrane</location>
        <topology evidence="2">Single-pass type I membrane protein</topology>
    </subcellularLocation>
    <subcellularLocation>
        <location evidence="4">Golgi apparatus membrane</location>
        <topology evidence="4">Single-pass type I membrane protein</topology>
    </subcellularLocation>
    <subcellularLocation>
        <location evidence="1">Mitochondrion membrane</location>
        <topology evidence="1">Single-pass membrane protein</topology>
    </subcellularLocation>
    <subcellularLocation>
        <location evidence="3">Preautophagosomal structure membrane</location>
        <topology evidence="3">Single-pass type I membrane protein</topology>
    </subcellularLocation>
</comment>
<keyword evidence="9 20" id="KW-0732">Signal</keyword>
<proteinExistence type="inferred from homology"/>
<evidence type="ECO:0000256" key="17">
    <source>
        <dbReference type="ARBA" id="ARBA00023329"/>
    </source>
</evidence>
<evidence type="ECO:0000256" key="20">
    <source>
        <dbReference type="SAM" id="SignalP"/>
    </source>
</evidence>
<keyword evidence="7" id="KW-0813">Transport</keyword>
<evidence type="ECO:0000256" key="1">
    <source>
        <dbReference type="ARBA" id="ARBA00004304"/>
    </source>
</evidence>
<dbReference type="STRING" id="1314674.A0A0D7BTY0"/>
<dbReference type="Proteomes" id="UP000054007">
    <property type="component" value="Unassembled WGS sequence"/>
</dbReference>
<feature type="signal peptide" evidence="20">
    <location>
        <begin position="1"/>
        <end position="19"/>
    </location>
</feature>
<feature type="compositionally biased region" description="Pro residues" evidence="18">
    <location>
        <begin position="304"/>
        <end position="321"/>
    </location>
</feature>
<keyword evidence="23" id="KW-1185">Reference proteome</keyword>
<evidence type="ECO:0000256" key="2">
    <source>
        <dbReference type="ARBA" id="ARBA00004358"/>
    </source>
</evidence>
<comment type="similarity">
    <text evidence="5">Belongs to the ATG27 family.</text>
</comment>
<dbReference type="GO" id="GO:0007034">
    <property type="term" value="P:vacuolar transport"/>
    <property type="evidence" value="ECO:0007669"/>
    <property type="project" value="TreeGrafter"/>
</dbReference>
<dbReference type="GO" id="GO:0034045">
    <property type="term" value="C:phagophore assembly site membrane"/>
    <property type="evidence" value="ECO:0007669"/>
    <property type="project" value="UniProtKB-SubCell"/>
</dbReference>
<evidence type="ECO:0000256" key="7">
    <source>
        <dbReference type="ARBA" id="ARBA00022448"/>
    </source>
</evidence>
<feature type="compositionally biased region" description="Polar residues" evidence="18">
    <location>
        <begin position="253"/>
        <end position="263"/>
    </location>
</feature>
<evidence type="ECO:0000256" key="15">
    <source>
        <dbReference type="ARBA" id="ARBA00023136"/>
    </source>
</evidence>
<dbReference type="GO" id="GO:0005770">
    <property type="term" value="C:late endosome"/>
    <property type="evidence" value="ECO:0007669"/>
    <property type="project" value="TreeGrafter"/>
</dbReference>
<keyword evidence="13" id="KW-0333">Golgi apparatus</keyword>
<keyword evidence="12" id="KW-0072">Autophagy</keyword>
<feature type="region of interest" description="Disordered" evidence="18">
    <location>
        <begin position="249"/>
        <end position="364"/>
    </location>
</feature>
<evidence type="ECO:0000256" key="6">
    <source>
        <dbReference type="ARBA" id="ARBA00013776"/>
    </source>
</evidence>
<dbReference type="AlphaFoldDB" id="A0A0D7BTY0"/>
<evidence type="ECO:0000256" key="11">
    <source>
        <dbReference type="ARBA" id="ARBA00022989"/>
    </source>
</evidence>
<protein>
    <recommendedName>
        <fullName evidence="6">Autophagy-related protein 27</fullName>
    </recommendedName>
</protein>